<gene>
    <name evidence="5" type="ORF">IAD46_01955</name>
</gene>
<dbReference type="InterPro" id="IPR029056">
    <property type="entry name" value="Ribokinase-like"/>
</dbReference>
<evidence type="ECO:0000259" key="4">
    <source>
        <dbReference type="Pfam" id="PF00294"/>
    </source>
</evidence>
<evidence type="ECO:0000256" key="3">
    <source>
        <dbReference type="ARBA" id="ARBA00022777"/>
    </source>
</evidence>
<dbReference type="Proteomes" id="UP000886758">
    <property type="component" value="Unassembled WGS sequence"/>
</dbReference>
<protein>
    <submittedName>
        <fullName evidence="5">Sugar kinase</fullName>
    </submittedName>
</protein>
<evidence type="ECO:0000313" key="5">
    <source>
        <dbReference type="EMBL" id="HIT49770.1"/>
    </source>
</evidence>
<evidence type="ECO:0000256" key="2">
    <source>
        <dbReference type="ARBA" id="ARBA00022679"/>
    </source>
</evidence>
<reference evidence="5" key="2">
    <citation type="journal article" date="2021" name="PeerJ">
        <title>Extensive microbial diversity within the chicken gut microbiome revealed by metagenomics and culture.</title>
        <authorList>
            <person name="Gilroy R."/>
            <person name="Ravi A."/>
            <person name="Getino M."/>
            <person name="Pursley I."/>
            <person name="Horton D.L."/>
            <person name="Alikhan N.F."/>
            <person name="Baker D."/>
            <person name="Gharbi K."/>
            <person name="Hall N."/>
            <person name="Watson M."/>
            <person name="Adriaenssens E.M."/>
            <person name="Foster-Nyarko E."/>
            <person name="Jarju S."/>
            <person name="Secka A."/>
            <person name="Antonio M."/>
            <person name="Oren A."/>
            <person name="Chaudhuri R.R."/>
            <person name="La Ragione R."/>
            <person name="Hildebrand F."/>
            <person name="Pallen M.J."/>
        </authorList>
    </citation>
    <scope>NUCLEOTIDE SEQUENCE</scope>
    <source>
        <strain evidence="5">ChiW17-6978</strain>
    </source>
</reference>
<dbReference type="PANTHER" id="PTHR43320:SF2">
    <property type="entry name" value="2-DEHYDRO-3-DEOXYGLUCONOKINASE_2-DEHYDRO-3-DEOXYGALACTONOKINASE"/>
    <property type="match status" value="1"/>
</dbReference>
<dbReference type="CDD" id="cd01166">
    <property type="entry name" value="KdgK"/>
    <property type="match status" value="1"/>
</dbReference>
<comment type="similarity">
    <text evidence="1">Belongs to the carbohydrate kinase PfkB family.</text>
</comment>
<dbReference type="PANTHER" id="PTHR43320">
    <property type="entry name" value="SUGAR KINASE"/>
    <property type="match status" value="1"/>
</dbReference>
<reference evidence="5" key="1">
    <citation type="submission" date="2020-10" db="EMBL/GenBank/DDBJ databases">
        <authorList>
            <person name="Gilroy R."/>
        </authorList>
    </citation>
    <scope>NUCLEOTIDE SEQUENCE</scope>
    <source>
        <strain evidence="5">ChiW17-6978</strain>
    </source>
</reference>
<dbReference type="EMBL" id="DVLF01000063">
    <property type="protein sequence ID" value="HIT49770.1"/>
    <property type="molecule type" value="Genomic_DNA"/>
</dbReference>
<evidence type="ECO:0000256" key="1">
    <source>
        <dbReference type="ARBA" id="ARBA00010688"/>
    </source>
</evidence>
<dbReference type="Gene3D" id="3.40.1190.20">
    <property type="match status" value="1"/>
</dbReference>
<comment type="caution">
    <text evidence="5">The sequence shown here is derived from an EMBL/GenBank/DDBJ whole genome shotgun (WGS) entry which is preliminary data.</text>
</comment>
<organism evidence="5 6">
    <name type="scientific">Candidatus Pelethenecus faecipullorum</name>
    <dbReference type="NCBI Taxonomy" id="2840900"/>
    <lineage>
        <taxon>Bacteria</taxon>
        <taxon>Bacillati</taxon>
        <taxon>Mycoplasmatota</taxon>
        <taxon>Mollicutes</taxon>
        <taxon>Candidatus Pelethenecus</taxon>
    </lineage>
</organism>
<dbReference type="InterPro" id="IPR052700">
    <property type="entry name" value="Carb_kinase_PfkB-like"/>
</dbReference>
<feature type="domain" description="Carbohydrate kinase PfkB" evidence="4">
    <location>
        <begin position="1"/>
        <end position="321"/>
    </location>
</feature>
<proteinExistence type="inferred from homology"/>
<sequence>MEKIITLGEIMLRLSTPDYSTINQTHSFMVNYGGGEANVAVALSHMGHNTYFISKLPPNQLGDGAVTHLRSHGVNTKYVVRGSSTIGIYFLETGFGGRPSKVIYNRKHSAITRIQEDEFNWQEIFEGATWFHLSGITLALGERVRKVAFRAVREAKKYHVPISFDFNYRTKLWTVEEARPIYKKIMDYVDIVFASFWDANTILEIPLDEEFKDGTLSEKRRNVFPKMIEKYQLKYIFGTDRVVYSATENSLAGYYFSLNKNELSMELTEPIRFNIYDRIGGGDAFASGVIHGLLKDFSNPAYAVRYGLNTSVLKHTVYGDASVLSCEDIETFMAANGTAEVVR</sequence>
<accession>A0A9D1GQK6</accession>
<keyword evidence="2" id="KW-0808">Transferase</keyword>
<dbReference type="Pfam" id="PF00294">
    <property type="entry name" value="PfkB"/>
    <property type="match status" value="1"/>
</dbReference>
<dbReference type="InterPro" id="IPR011611">
    <property type="entry name" value="PfkB_dom"/>
</dbReference>
<evidence type="ECO:0000313" key="6">
    <source>
        <dbReference type="Proteomes" id="UP000886758"/>
    </source>
</evidence>
<dbReference type="SUPFAM" id="SSF53613">
    <property type="entry name" value="Ribokinase-like"/>
    <property type="match status" value="1"/>
</dbReference>
<name>A0A9D1GQK6_9MOLU</name>
<dbReference type="AlphaFoldDB" id="A0A9D1GQK6"/>
<dbReference type="GO" id="GO:0016301">
    <property type="term" value="F:kinase activity"/>
    <property type="evidence" value="ECO:0007669"/>
    <property type="project" value="UniProtKB-KW"/>
</dbReference>
<keyword evidence="3 5" id="KW-0418">Kinase</keyword>